<dbReference type="PANTHER" id="PTHR42924">
    <property type="entry name" value="EXONUCLEASE"/>
    <property type="match status" value="1"/>
</dbReference>
<dbReference type="GO" id="GO:0004534">
    <property type="term" value="F:5'-3' RNA exonuclease activity"/>
    <property type="evidence" value="ECO:0007669"/>
    <property type="project" value="TreeGrafter"/>
</dbReference>
<dbReference type="InterPro" id="IPR052018">
    <property type="entry name" value="PHP_domain"/>
</dbReference>
<dbReference type="EC" id="3.1.3.97" evidence="2"/>
<evidence type="ECO:0000313" key="2">
    <source>
        <dbReference type="EMBL" id="MPL75127.1"/>
    </source>
</evidence>
<dbReference type="EMBL" id="VSSQ01000085">
    <property type="protein sequence ID" value="MPL75127.1"/>
    <property type="molecule type" value="Genomic_DNA"/>
</dbReference>
<reference evidence="2" key="1">
    <citation type="submission" date="2019-08" db="EMBL/GenBank/DDBJ databases">
        <authorList>
            <person name="Kucharzyk K."/>
            <person name="Murdoch R.W."/>
            <person name="Higgins S."/>
            <person name="Loffler F."/>
        </authorList>
    </citation>
    <scope>NUCLEOTIDE SEQUENCE</scope>
</reference>
<sequence length="276" mass="30359">MRVDLHIHTTASDGDWGPEQLVDEAKKAGIGLFSVTDHDTIANLRMTAALAIEANLLFLPGVEICSTIKDQSFHILGYGIDGDNDVLGKLLRHNTCLMEEIDHESIKKLIGSGLAINYDEYCAYQHDPARGGWKSLNFLIDKGFCQDINEFFAHLFTKERGISFPEFPHPSEAIAAIRAAGGLSVLAHPGSGFHGSTLEETLDFFEREDIQGVECYHPCHNPNTTQQAVQWCNKRGLLITGGSDCHGGFVEGRYLGNPGLGLEQLRLGRLLDSLIR</sequence>
<dbReference type="GO" id="GO:0035312">
    <property type="term" value="F:5'-3' DNA exonuclease activity"/>
    <property type="evidence" value="ECO:0007669"/>
    <property type="project" value="TreeGrafter"/>
</dbReference>
<comment type="caution">
    <text evidence="2">The sequence shown here is derived from an EMBL/GenBank/DDBJ whole genome shotgun (WGS) entry which is preliminary data.</text>
</comment>
<organism evidence="2">
    <name type="scientific">bioreactor metagenome</name>
    <dbReference type="NCBI Taxonomy" id="1076179"/>
    <lineage>
        <taxon>unclassified sequences</taxon>
        <taxon>metagenomes</taxon>
        <taxon>ecological metagenomes</taxon>
    </lineage>
</organism>
<accession>A0A644U853</accession>
<proteinExistence type="predicted"/>
<dbReference type="AlphaFoldDB" id="A0A644U853"/>
<dbReference type="Pfam" id="PF02811">
    <property type="entry name" value="PHP"/>
    <property type="match status" value="1"/>
</dbReference>
<name>A0A644U853_9ZZZZ</name>
<gene>
    <name evidence="2" type="ORF">SDC9_20948</name>
</gene>
<dbReference type="CDD" id="cd07438">
    <property type="entry name" value="PHP_HisPPase_AMP"/>
    <property type="match status" value="1"/>
</dbReference>
<dbReference type="InterPro" id="IPR004013">
    <property type="entry name" value="PHP_dom"/>
</dbReference>
<dbReference type="Gene3D" id="3.20.20.140">
    <property type="entry name" value="Metal-dependent hydrolases"/>
    <property type="match status" value="1"/>
</dbReference>
<dbReference type="GO" id="GO:0097657">
    <property type="term" value="F:3',5'-nucleotide bisphosphate phosphatase activity"/>
    <property type="evidence" value="ECO:0007669"/>
    <property type="project" value="UniProtKB-EC"/>
</dbReference>
<dbReference type="Gene3D" id="1.10.150.650">
    <property type="match status" value="1"/>
</dbReference>
<feature type="domain" description="Polymerase/histidinol phosphatase N-terminal" evidence="1">
    <location>
        <begin position="3"/>
        <end position="68"/>
    </location>
</feature>
<dbReference type="InterPro" id="IPR003141">
    <property type="entry name" value="Pol/His_phosphatase_N"/>
</dbReference>
<evidence type="ECO:0000259" key="1">
    <source>
        <dbReference type="SMART" id="SM00481"/>
    </source>
</evidence>
<dbReference type="InterPro" id="IPR016195">
    <property type="entry name" value="Pol/histidinol_Pase-like"/>
</dbReference>
<dbReference type="SMART" id="SM00481">
    <property type="entry name" value="POLIIIAc"/>
    <property type="match status" value="1"/>
</dbReference>
<dbReference type="SUPFAM" id="SSF89550">
    <property type="entry name" value="PHP domain-like"/>
    <property type="match status" value="1"/>
</dbReference>
<keyword evidence="2" id="KW-0378">Hydrolase</keyword>
<protein>
    <submittedName>
        <fullName evidence="2">3',5'-nucleoside bisphosphate phosphatase</fullName>
        <ecNumber evidence="2">3.1.3.97</ecNumber>
    </submittedName>
</protein>
<dbReference type="PANTHER" id="PTHR42924:SF3">
    <property type="entry name" value="POLYMERASE_HISTIDINOL PHOSPHATASE N-TERMINAL DOMAIN-CONTAINING PROTEIN"/>
    <property type="match status" value="1"/>
</dbReference>